<feature type="transmembrane region" description="Helical" evidence="2">
    <location>
        <begin position="112"/>
        <end position="131"/>
    </location>
</feature>
<keyword evidence="2" id="KW-0812">Transmembrane</keyword>
<dbReference type="Pfam" id="PF04892">
    <property type="entry name" value="VanZ"/>
    <property type="match status" value="1"/>
</dbReference>
<dbReference type="InterPro" id="IPR006976">
    <property type="entry name" value="VanZ-like"/>
</dbReference>
<gene>
    <name evidence="4" type="ORF">JRJ22_11330</name>
</gene>
<keyword evidence="5" id="KW-1185">Reference proteome</keyword>
<protein>
    <submittedName>
        <fullName evidence="4">VanZ family protein</fullName>
    </submittedName>
</protein>
<dbReference type="EMBL" id="CP070969">
    <property type="protein sequence ID" value="QSF47102.1"/>
    <property type="molecule type" value="Genomic_DNA"/>
</dbReference>
<feature type="transmembrane region" description="Helical" evidence="2">
    <location>
        <begin position="31"/>
        <end position="50"/>
    </location>
</feature>
<proteinExistence type="predicted"/>
<keyword evidence="2" id="KW-1133">Transmembrane helix</keyword>
<evidence type="ECO:0000313" key="5">
    <source>
        <dbReference type="Proteomes" id="UP000663452"/>
    </source>
</evidence>
<dbReference type="PANTHER" id="PTHR36834">
    <property type="entry name" value="MEMBRANE PROTEIN-RELATED"/>
    <property type="match status" value="1"/>
</dbReference>
<dbReference type="InterPro" id="IPR053150">
    <property type="entry name" value="Teicoplanin_resist-assoc"/>
</dbReference>
<name>A0ABX7LMK9_9BACL</name>
<feature type="region of interest" description="Disordered" evidence="1">
    <location>
        <begin position="1"/>
        <end position="22"/>
    </location>
</feature>
<feature type="domain" description="VanZ-like" evidence="3">
    <location>
        <begin position="35"/>
        <end position="158"/>
    </location>
</feature>
<feature type="transmembrane region" description="Helical" evidence="2">
    <location>
        <begin position="85"/>
        <end position="105"/>
    </location>
</feature>
<feature type="transmembrane region" description="Helical" evidence="2">
    <location>
        <begin position="143"/>
        <end position="160"/>
    </location>
</feature>
<feature type="compositionally biased region" description="Basic residues" evidence="1">
    <location>
        <begin position="1"/>
        <end position="11"/>
    </location>
</feature>
<sequence length="163" mass="18732">MRPIAKPRKQRSSSSRTGSSQSRPRLQLGKWMLLFLYSAAVIYWMFLGFGRTVRTEGPLKYNLELLRTVKLYFNLDNGVSVTGRLINLVGNVAVFIPFGVLFPLLLRKFRSLLILTLWAVPSILLLEIFQMLLRVGSFDVDDLLLNLIGVWVGYVLLRMNKHF</sequence>
<evidence type="ECO:0000256" key="1">
    <source>
        <dbReference type="SAM" id="MobiDB-lite"/>
    </source>
</evidence>
<accession>A0ABX7LMK9</accession>
<evidence type="ECO:0000256" key="2">
    <source>
        <dbReference type="SAM" id="Phobius"/>
    </source>
</evidence>
<organism evidence="4 5">
    <name type="scientific">Paenibacillus tianjinensis</name>
    <dbReference type="NCBI Taxonomy" id="2810347"/>
    <lineage>
        <taxon>Bacteria</taxon>
        <taxon>Bacillati</taxon>
        <taxon>Bacillota</taxon>
        <taxon>Bacilli</taxon>
        <taxon>Bacillales</taxon>
        <taxon>Paenibacillaceae</taxon>
        <taxon>Paenibacillus</taxon>
    </lineage>
</organism>
<keyword evidence="2" id="KW-0472">Membrane</keyword>
<dbReference type="Proteomes" id="UP000663452">
    <property type="component" value="Chromosome"/>
</dbReference>
<evidence type="ECO:0000259" key="3">
    <source>
        <dbReference type="Pfam" id="PF04892"/>
    </source>
</evidence>
<dbReference type="PANTHER" id="PTHR36834:SF1">
    <property type="entry name" value="INTEGRAL MEMBRANE PROTEIN"/>
    <property type="match status" value="1"/>
</dbReference>
<dbReference type="RefSeq" id="WP_206104541.1">
    <property type="nucleotide sequence ID" value="NZ_CP070969.1"/>
</dbReference>
<evidence type="ECO:0000313" key="4">
    <source>
        <dbReference type="EMBL" id="QSF47102.1"/>
    </source>
</evidence>
<feature type="compositionally biased region" description="Low complexity" evidence="1">
    <location>
        <begin position="12"/>
        <end position="22"/>
    </location>
</feature>
<reference evidence="4 5" key="1">
    <citation type="submission" date="2021-02" db="EMBL/GenBank/DDBJ databases">
        <title>Paenibacillus tianjinensis sp. nov.</title>
        <authorList>
            <person name="Liu H."/>
        </authorList>
    </citation>
    <scope>NUCLEOTIDE SEQUENCE [LARGE SCALE GENOMIC DNA]</scope>
    <source>
        <strain evidence="4 5">TB2019</strain>
    </source>
</reference>